<reference evidence="1" key="1">
    <citation type="journal article" date="2014" name="Front. Microbiol.">
        <title>High frequency of phylogenetically diverse reductive dehalogenase-homologous genes in deep subseafloor sedimentary metagenomes.</title>
        <authorList>
            <person name="Kawai M."/>
            <person name="Futagami T."/>
            <person name="Toyoda A."/>
            <person name="Takaki Y."/>
            <person name="Nishi S."/>
            <person name="Hori S."/>
            <person name="Arai W."/>
            <person name="Tsubouchi T."/>
            <person name="Morono Y."/>
            <person name="Uchiyama I."/>
            <person name="Ito T."/>
            <person name="Fujiyama A."/>
            <person name="Inagaki F."/>
            <person name="Takami H."/>
        </authorList>
    </citation>
    <scope>NUCLEOTIDE SEQUENCE</scope>
    <source>
        <strain evidence="1">Expedition CK06-06</strain>
    </source>
</reference>
<dbReference type="AlphaFoldDB" id="X1IAH3"/>
<sequence length="61" mass="6791">MTVMIANTHKTIKILLIITTSGKTTEKLLITHIKIAIIIEKKNFTPVSVKFIDALSLITNN</sequence>
<name>X1IAH3_9ZZZZ</name>
<dbReference type="EMBL" id="BARU01023563">
    <property type="protein sequence ID" value="GAH54558.1"/>
    <property type="molecule type" value="Genomic_DNA"/>
</dbReference>
<proteinExistence type="predicted"/>
<gene>
    <name evidence="1" type="ORF">S03H2_38220</name>
</gene>
<accession>X1IAH3</accession>
<comment type="caution">
    <text evidence="1">The sequence shown here is derived from an EMBL/GenBank/DDBJ whole genome shotgun (WGS) entry which is preliminary data.</text>
</comment>
<protein>
    <submittedName>
        <fullName evidence="1">Uncharacterized protein</fullName>
    </submittedName>
</protein>
<feature type="non-terminal residue" evidence="1">
    <location>
        <position position="61"/>
    </location>
</feature>
<evidence type="ECO:0000313" key="1">
    <source>
        <dbReference type="EMBL" id="GAH54558.1"/>
    </source>
</evidence>
<organism evidence="1">
    <name type="scientific">marine sediment metagenome</name>
    <dbReference type="NCBI Taxonomy" id="412755"/>
    <lineage>
        <taxon>unclassified sequences</taxon>
        <taxon>metagenomes</taxon>
        <taxon>ecological metagenomes</taxon>
    </lineage>
</organism>